<gene>
    <name evidence="11" type="ORF">B0H67DRAFT_665770</name>
</gene>
<name>A0AA40DXS4_9PEZI</name>
<dbReference type="InterPro" id="IPR027417">
    <property type="entry name" value="P-loop_NTPase"/>
</dbReference>
<evidence type="ECO:0000256" key="4">
    <source>
        <dbReference type="ARBA" id="ARBA00022786"/>
    </source>
</evidence>
<reference evidence="11" key="1">
    <citation type="submission" date="2023-06" db="EMBL/GenBank/DDBJ databases">
        <title>Genome-scale phylogeny and comparative genomics of the fungal order Sordariales.</title>
        <authorList>
            <consortium name="Lawrence Berkeley National Laboratory"/>
            <person name="Hensen N."/>
            <person name="Bonometti L."/>
            <person name="Westerberg I."/>
            <person name="Brannstrom I.O."/>
            <person name="Guillou S."/>
            <person name="Cros-Aarteil S."/>
            <person name="Calhoun S."/>
            <person name="Haridas S."/>
            <person name="Kuo A."/>
            <person name="Mondo S."/>
            <person name="Pangilinan J."/>
            <person name="Riley R."/>
            <person name="Labutti K."/>
            <person name="Andreopoulos B."/>
            <person name="Lipzen A."/>
            <person name="Chen C."/>
            <person name="Yanf M."/>
            <person name="Daum C."/>
            <person name="Ng V."/>
            <person name="Clum A."/>
            <person name="Steindorff A."/>
            <person name="Ohm R."/>
            <person name="Martin F."/>
            <person name="Silar P."/>
            <person name="Natvig D."/>
            <person name="Lalanne C."/>
            <person name="Gautier V."/>
            <person name="Ament-Velasquez S.L."/>
            <person name="Kruys A."/>
            <person name="Hutchinson M.I."/>
            <person name="Powell A.J."/>
            <person name="Barry K."/>
            <person name="Miller A.N."/>
            <person name="Grigoriev I.V."/>
            <person name="Debuchy R."/>
            <person name="Gladieux P."/>
            <person name="Thoren M.H."/>
            <person name="Johannesson H."/>
        </authorList>
    </citation>
    <scope>NUCLEOTIDE SEQUENCE</scope>
    <source>
        <strain evidence="11">SMH4607-1</strain>
    </source>
</reference>
<comment type="catalytic activity">
    <reaction evidence="1">
        <text>Thiol-dependent hydrolysis of ester, thioester, amide, peptide and isopeptide bonds formed by the C-terminal Gly of ubiquitin (a 76-residue protein attached to proteins as an intracellular targeting signal).</text>
        <dbReference type="EC" id="3.4.19.12"/>
    </reaction>
</comment>
<dbReference type="EC" id="3.4.19.12" evidence="2"/>
<keyword evidence="12" id="KW-1185">Reference proteome</keyword>
<keyword evidence="3" id="KW-0645">Protease</keyword>
<evidence type="ECO:0000256" key="6">
    <source>
        <dbReference type="ARBA" id="ARBA00022807"/>
    </source>
</evidence>
<accession>A0AA40DXS4</accession>
<dbReference type="InterPro" id="IPR022105">
    <property type="entry name" value="DUF3645"/>
</dbReference>
<dbReference type="EMBL" id="JAUKUA010000004">
    <property type="protein sequence ID" value="KAK0715578.1"/>
    <property type="molecule type" value="Genomic_DNA"/>
</dbReference>
<evidence type="ECO:0000259" key="8">
    <source>
        <dbReference type="Pfam" id="PF12340"/>
    </source>
</evidence>
<dbReference type="PANTHER" id="PTHR13367:SF33">
    <property type="entry name" value="P-LOOP CONTAINING NUCLEOSIDE TRIPHOSPHATE HYDROLASE PROTEIN"/>
    <property type="match status" value="1"/>
</dbReference>
<feature type="compositionally biased region" description="Basic and acidic residues" evidence="7">
    <location>
        <begin position="3160"/>
        <end position="3173"/>
    </location>
</feature>
<evidence type="ECO:0000256" key="3">
    <source>
        <dbReference type="ARBA" id="ARBA00022670"/>
    </source>
</evidence>
<keyword evidence="6" id="KW-0788">Thiol protease</keyword>
<dbReference type="PANTHER" id="PTHR13367">
    <property type="entry name" value="UBIQUITIN THIOESTERASE"/>
    <property type="match status" value="1"/>
</dbReference>
<dbReference type="GO" id="GO:0006508">
    <property type="term" value="P:proteolysis"/>
    <property type="evidence" value="ECO:0007669"/>
    <property type="project" value="UniProtKB-KW"/>
</dbReference>
<feature type="domain" description="DUF3645" evidence="9">
    <location>
        <begin position="2395"/>
        <end position="2427"/>
    </location>
</feature>
<keyword evidence="4" id="KW-0833">Ubl conjugation pathway</keyword>
<feature type="region of interest" description="Disordered" evidence="7">
    <location>
        <begin position="3155"/>
        <end position="3197"/>
    </location>
</feature>
<evidence type="ECO:0000259" key="10">
    <source>
        <dbReference type="Pfam" id="PF20255"/>
    </source>
</evidence>
<dbReference type="InterPro" id="IPR022099">
    <property type="entry name" value="DUF3638"/>
</dbReference>
<dbReference type="Pfam" id="PF20255">
    <property type="entry name" value="DUF6606"/>
    <property type="match status" value="1"/>
</dbReference>
<feature type="domain" description="DUF3638" evidence="8">
    <location>
        <begin position="2051"/>
        <end position="2275"/>
    </location>
</feature>
<sequence length="3197" mass="361938">MEPMETLYYHLVLPARVPGSRPRETKMIDRTLSQRMRKACHFISEQLPSGPWQSLLDSFTACYQLNCGSLDTSTLVDEFRNIGDKTLILHVVEQNAGLLVYYRRSTELSTDAAIVFEVFEASPSPEAVLSARSALLCDFPGRSVQIPTKEFNDVSFQKNLAMFLEKASLEALSRFAARATKAKTSVIEIRNSPDCALVSQFLTTVLEAIGSPANISRFRKRVRDDVNLDEAELPWRRAPMWLVLRVGARRHLCTELGNEVGLVYYKFLICVVLAQFLSLSASSLHPEMVMTVKAKLCRRLAKLEMDKPQATETAQEACRMLFTALGGWFNSVVHNATSTVEGVWSQYKSSILRRVPELPHKLEANDPCFRLSLRNSRKHLRQILHLRPQNQTFTFSLQLPPMEDGTLKQLTDLANSQFKLFELEQDIEIQEKEPPSSEDTSRERCLELSDMIISLIDQVGEAYHDDPAQTSLLVLSLLDLWVAMDRCAIVVCPLLYEYIPFFTAESLDVLHLPRLEDMMRLQTIQVYLQERRLEAGYQVTHMFSLSPLDGGSTSLAEKNSFPSRFLSQDSQDAAEIFDTWSDIAMASKGSHDRKSKEWRYMSQQYKAEYEAMLESGPCICIRLENGEMDVTGCTKCYHSRKMHRMVINIHEEFLPEDKRAAASVVFELVIPDYLAAYRNATWKIFSALGNPRNPVANREAPGEQLLAYSQLQRWITPSAKGSVISLASIAKSFLITHYKGYRLKGSPQLSDVLMPLALDLKYYDTSSGSWVDSFRFPPSFAHSCGIAVPGDLSAALKLKGATSSSSYRLIGEGPSSYEATASLTRCPPNMSTHEFLAYQRLLSGNSRRWLSMLMELGASNLNFSSEEAARLMAELAVQAGPIKKSGHVLRDAHLVFEDMTFCACLSDQLEKRLHSLNWRESHCMDMIITLSLRLFELSSTGTSSQRAAEKLLKTAREMTLTWVRTLREEVCFASEADRDAVETAAEYGRWAALLCRKTFAIYLRHKRGSRERLRQMTATDTETFIEASVGLQEQLIIDIGKLSRTFKSQLVRDLKMAFKLRFILKTSIEVHSAALSAAINAIWSKLDDTQVAKSYSRPVFLTPPNDRWVVVQVGIETQIGSQRRAIHYNFVEGHLLIDGKPLGKLPLAIRECEQVKELFGNRHLLTYPSSMAGMGYMLSGKIGGHEIHFGFRNQNVFREQKVVIRALTNNGILELIPRDIFGVSSGGPFDLPAQLVDECVHWLNLHKRRLEIRRKISAWKPEHSTNWILSLSTYEANNGNNQRLIDPQSAVFGKIEESFRAFEVPQQLIVQSKHKANSRGMITVHLKRHNLRFHVNANGRLECPQLQAEIDPNQDAGTLYGLQSKIVLRDLKNKSQRSIITPCGRVRANRHGPHLLVEVEPGSECARFGIDDVLGRLSCPPESQFLYFKAFCHGLTSFALPDPLTGRTGREEAQETLKSAICQPWQPIPKDIADRLRFVMQPWLCPTREWYPPNRRTLQKTGWGSGLEHVQHDGYDSIILRILEKSDRLQPFFDTSSTDTEAFSDVSHLRQRAEMRQRLYERNIGAQQDMAAHDVPYKSRDHARNLGRCVEVFQITKLARQTPFSLHMSEQLYAILERHEVLGGFCDTPEASSYSLADLVERPVSDQWGTLVKFCRTIDKSDNYTLAFHLALLAFNEASSMDIIKSLAAFSRLDGLRALQTPDGASFTDFECHTIPAREFLQNLIAAEHPTFLPGPGRQNRQQDAAREVHKHRLDKEGEELADHLISQWPNRDLSVEGFTSSLLNMEDTLNRIRPHWHRLYDNFQLSKYVTAAQVHLNRNQGPKETAQIAPDVSVSVFKPFVRNSVAPSLSRDLLSKRSSQLAQPQINRLALRPKITASEKDSQSPLPPAAPRSHYSELEKILGQISSDADRTRLEYAGDLRRSLEALKCMSSQMLVDKSPPTIDSLSTDLIHRLWENVSEQLLLIRQALSAEEDRHKWLDLGGLWPCTSTVTILEQLRSIAGHEFGEGMKESIVRLGVLLAELQRLHRMRNGLLRRDPRRVHEEHHNPGHTNWNPVEYPDFLLLELDSNIMIREEQFQVAQAIIEPESGSNSVLQMNMGKGKTSCIVPMATAVLANQGQLCRLVVPKALLLQTAQLMQSRMGGLLGREIRHIPFSRRTKTRGDMIQLYTELHQETLNRGGVLLALPEHILSFKLSGLQRLVESKSNEARKMVEFQDWLSSSARDVLDESDFTLAVKTQLIYPSGSQKSVDGHPHRWLVAQALLSSVESHIQDLQNRFPKSLEVVKEASGFPKLHLLHTNVEEALKTHLIDDICDGVSSVFRLSDTVTPATREKLRQALSDGHGQVSASQIAKAKRAFMDRTTGGEKILLVRGLLHTGILLLCLKKRWNVQYGLHPDRCPIAVPYEAKGVPSEQAEFGHPDVAIIFTCLAFYYSGLSLAQFISIVAHTFKSDDPGTEYDRWTQACPGLPDELRQWNLVNPEDHVQLERLWPCLRLNKATINQYMNVFVFPTYARQFEVKLQASGWDIPLFPSASEDGHRQLARTTGFSGTNDNKYLLPLNIKQDDLPSLSQTNAEVLGYLLQHRNRRYEVLVDSGKKRLTEDKLLHKLKDSKIRVLIDAGAFILEMKNEDLVKEWLKIDYHADAAVYIGEDNRAWVRYHGAKKPVHLLATPYAENMENCLVYLDEAHTRGTDLKLPQEAKGALTLALGQTKDHTVQAAMRLRQLGTTQSVVFFAPPEVDRSIHDVCQLKPNTLINSSHCVRWLLEMTCRANEQLRALYLAQGVDFCRRMNAAWENPKFLAGSVQRDKFLKVIQQKESQTLRELYGGGNQGNVITPVQVQHPQLKEFMDNLTKKTRGGNNGGDLTHSSAFEEVEQEREVEFQVEEVREVQKPVHYKPLTYSGLHQNIINFCFTGALKGDEGYEQVFAALGKTALGKQFKVQATSSRLFVSSEFTKTIQLIDKTKPLDDFFRSTDWLLWAPKTETALIIVPEEAENLITMLRNAPMPRVHLIPYAAPVTRNMVQFGSLAYFALPRLPFGSAIPEWLTIETGVLAGRLYFDFAEYAALRDYIQAQCGEPLEEIPQLDGASATKQVGAKETEVVASNFLGFLLEWLTLRRRNQDITHTPMGYVCQRRVLTQDNVFFRRRDLFQDAAKAPRFNRRSSEDADAESRDDGSGSDIDGWDEDDRGREDLPLDEDE</sequence>
<keyword evidence="5" id="KW-0378">Hydrolase</keyword>
<comment type="caution">
    <text evidence="11">The sequence shown here is derived from an EMBL/GenBank/DDBJ whole genome shotgun (WGS) entry which is preliminary data.</text>
</comment>
<evidence type="ECO:0000256" key="7">
    <source>
        <dbReference type="SAM" id="MobiDB-lite"/>
    </source>
</evidence>
<dbReference type="SUPFAM" id="SSF52540">
    <property type="entry name" value="P-loop containing nucleoside triphosphate hydrolases"/>
    <property type="match status" value="1"/>
</dbReference>
<protein>
    <recommendedName>
        <fullName evidence="2">ubiquitinyl hydrolase 1</fullName>
        <ecNumber evidence="2">3.4.19.12</ecNumber>
    </recommendedName>
</protein>
<dbReference type="Pfam" id="PF12340">
    <property type="entry name" value="DUF3638"/>
    <property type="match status" value="1"/>
</dbReference>
<evidence type="ECO:0000313" key="11">
    <source>
        <dbReference type="EMBL" id="KAK0715578.1"/>
    </source>
</evidence>
<dbReference type="GO" id="GO:0004843">
    <property type="term" value="F:cysteine-type deubiquitinase activity"/>
    <property type="evidence" value="ECO:0007669"/>
    <property type="project" value="UniProtKB-EC"/>
</dbReference>
<proteinExistence type="predicted"/>
<dbReference type="InterPro" id="IPR046541">
    <property type="entry name" value="DUF6606"/>
</dbReference>
<evidence type="ECO:0000256" key="5">
    <source>
        <dbReference type="ARBA" id="ARBA00022801"/>
    </source>
</evidence>
<dbReference type="Proteomes" id="UP001172102">
    <property type="component" value="Unassembled WGS sequence"/>
</dbReference>
<dbReference type="InterPro" id="IPR051346">
    <property type="entry name" value="OTU_Deubiquitinase"/>
</dbReference>
<feature type="domain" description="DUF6606" evidence="10">
    <location>
        <begin position="7"/>
        <end position="277"/>
    </location>
</feature>
<evidence type="ECO:0000256" key="1">
    <source>
        <dbReference type="ARBA" id="ARBA00000707"/>
    </source>
</evidence>
<organism evidence="11 12">
    <name type="scientific">Lasiosphaeris hirsuta</name>
    <dbReference type="NCBI Taxonomy" id="260670"/>
    <lineage>
        <taxon>Eukaryota</taxon>
        <taxon>Fungi</taxon>
        <taxon>Dikarya</taxon>
        <taxon>Ascomycota</taxon>
        <taxon>Pezizomycotina</taxon>
        <taxon>Sordariomycetes</taxon>
        <taxon>Sordariomycetidae</taxon>
        <taxon>Sordariales</taxon>
        <taxon>Lasiosphaeriaceae</taxon>
        <taxon>Lasiosphaeris</taxon>
    </lineage>
</organism>
<evidence type="ECO:0000256" key="2">
    <source>
        <dbReference type="ARBA" id="ARBA00012759"/>
    </source>
</evidence>
<evidence type="ECO:0000313" key="12">
    <source>
        <dbReference type="Proteomes" id="UP001172102"/>
    </source>
</evidence>
<evidence type="ECO:0000259" key="9">
    <source>
        <dbReference type="Pfam" id="PF12359"/>
    </source>
</evidence>
<dbReference type="Pfam" id="PF12359">
    <property type="entry name" value="DUF3645"/>
    <property type="match status" value="1"/>
</dbReference>
<feature type="region of interest" description="Disordered" evidence="7">
    <location>
        <begin position="1873"/>
        <end position="1894"/>
    </location>
</feature>